<sequence length="214" mass="24731">MSNSLKALDKRFAKRRQVYKPILESPFTNELNSWPHLKDQKFVVQLLKNTILNKCKHLNESSVPISQWPWDILINYNEIVSYLSKTEPSCNVILFVCNKDQDIPSILLQQIPILSYISKTKVTLVQLPKGSLDLLRDAIRDKDIDNGLLLIQCNDKLDSTFLTQIESQMDTNEQASKFPWLDNLQYKPTNIKLLKSTIPLQSKIPKKSQTPHQK</sequence>
<dbReference type="OMA" id="XHIQSKE"/>
<dbReference type="GO" id="GO:0001682">
    <property type="term" value="P:tRNA 5'-leader removal"/>
    <property type="evidence" value="ECO:0007669"/>
    <property type="project" value="EnsemblFungi"/>
</dbReference>
<dbReference type="RefSeq" id="XP_003678272.1">
    <property type="nucleotide sequence ID" value="XM_003678224.1"/>
</dbReference>
<evidence type="ECO:0000313" key="1">
    <source>
        <dbReference type="EMBL" id="CCC71930.1"/>
    </source>
</evidence>
<dbReference type="InParanoid" id="G0VK96"/>
<dbReference type="InterPro" id="IPR013241">
    <property type="entry name" value="RNase_P_Pop3"/>
</dbReference>
<protein>
    <submittedName>
        <fullName evidence="1">Uncharacterized protein</fullName>
    </submittedName>
</protein>
<dbReference type="STRING" id="1064592.G0VK96"/>
<gene>
    <name evidence="1" type="primary">NCAS0I02620</name>
    <name evidence="1" type="ordered locus">NCAS_0I02620</name>
</gene>
<dbReference type="GO" id="GO:0005829">
    <property type="term" value="C:cytosol"/>
    <property type="evidence" value="ECO:0007669"/>
    <property type="project" value="EnsemblFungi"/>
</dbReference>
<dbReference type="EMBL" id="HE576760">
    <property type="protein sequence ID" value="CCC71930.1"/>
    <property type="molecule type" value="Genomic_DNA"/>
</dbReference>
<dbReference type="PANTHER" id="PTHR28272:SF1">
    <property type="entry name" value="RIBONUCLEASES P_MRP PROTEIN SUBUNIT POP3"/>
    <property type="match status" value="1"/>
</dbReference>
<accession>G0VK96</accession>
<dbReference type="GeneID" id="96905617"/>
<dbReference type="FunCoup" id="G0VK96">
    <property type="interactions" value="132"/>
</dbReference>
<evidence type="ECO:0000313" key="2">
    <source>
        <dbReference type="Proteomes" id="UP000001640"/>
    </source>
</evidence>
<dbReference type="GO" id="GO:0000294">
    <property type="term" value="P:nuclear-transcribed mRNA catabolic process, RNase MRP-dependent"/>
    <property type="evidence" value="ECO:0007669"/>
    <property type="project" value="EnsemblFungi"/>
</dbReference>
<dbReference type="Proteomes" id="UP000001640">
    <property type="component" value="Chromosome 9"/>
</dbReference>
<keyword evidence="2" id="KW-1185">Reference proteome</keyword>
<organism evidence="1 2">
    <name type="scientific">Naumovozyma castellii</name>
    <name type="common">Yeast</name>
    <name type="synonym">Saccharomyces castellii</name>
    <dbReference type="NCBI Taxonomy" id="27288"/>
    <lineage>
        <taxon>Eukaryota</taxon>
        <taxon>Fungi</taxon>
        <taxon>Dikarya</taxon>
        <taxon>Ascomycota</taxon>
        <taxon>Saccharomycotina</taxon>
        <taxon>Saccharomycetes</taxon>
        <taxon>Saccharomycetales</taxon>
        <taxon>Saccharomycetaceae</taxon>
        <taxon>Naumovozyma</taxon>
    </lineage>
</organism>
<dbReference type="GO" id="GO:0000460">
    <property type="term" value="P:maturation of 5.8S rRNA"/>
    <property type="evidence" value="ECO:0007669"/>
    <property type="project" value="EnsemblFungi"/>
</dbReference>
<dbReference type="GO" id="GO:0000172">
    <property type="term" value="C:ribonuclease MRP complex"/>
    <property type="evidence" value="ECO:0007669"/>
    <property type="project" value="EnsemblFungi"/>
</dbReference>
<dbReference type="AlphaFoldDB" id="G0VK96"/>
<dbReference type="GO" id="GO:0000171">
    <property type="term" value="F:ribonuclease MRP activity"/>
    <property type="evidence" value="ECO:0007669"/>
    <property type="project" value="EnsemblFungi"/>
</dbReference>
<dbReference type="GO" id="GO:0004526">
    <property type="term" value="F:ribonuclease P activity"/>
    <property type="evidence" value="ECO:0007669"/>
    <property type="project" value="EnsemblFungi"/>
</dbReference>
<dbReference type="PANTHER" id="PTHR28272">
    <property type="entry name" value="RIBONUCLEASES P/MRP PROTEIN SUBUNIT POP3"/>
    <property type="match status" value="1"/>
</dbReference>
<proteinExistence type="predicted"/>
<dbReference type="GO" id="GO:0034965">
    <property type="term" value="P:intronic box C/D snoRNA processing"/>
    <property type="evidence" value="ECO:0007669"/>
    <property type="project" value="EnsemblFungi"/>
</dbReference>
<dbReference type="KEGG" id="ncs:NCAS_0I02620"/>
<dbReference type="OrthoDB" id="20109at2759"/>
<dbReference type="Pfam" id="PF08228">
    <property type="entry name" value="RNase_P_pop3"/>
    <property type="match status" value="1"/>
</dbReference>
<reference evidence="1 2" key="1">
    <citation type="journal article" date="2011" name="Proc. Natl. Acad. Sci. U.S.A.">
        <title>Evolutionary erosion of yeast sex chromosomes by mating-type switching accidents.</title>
        <authorList>
            <person name="Gordon J.L."/>
            <person name="Armisen D."/>
            <person name="Proux-Wera E."/>
            <person name="Oheigeartaigh S.S."/>
            <person name="Byrne K.P."/>
            <person name="Wolfe K.H."/>
        </authorList>
    </citation>
    <scope>NUCLEOTIDE SEQUENCE [LARGE SCALE GENOMIC DNA]</scope>
    <source>
        <strain evidence="2">ATCC 76901 / BCRC 22586 / CBS 4309 / NBRC 1992 / NRRL Y-12630</strain>
    </source>
</reference>
<dbReference type="eggNOG" id="ENOG502RZX7">
    <property type="taxonomic scope" value="Eukaryota"/>
</dbReference>
<dbReference type="HOGENOM" id="CLU_047273_0_0_1"/>
<reference key="2">
    <citation type="submission" date="2011-08" db="EMBL/GenBank/DDBJ databases">
        <title>Genome sequence of Naumovozyma castellii.</title>
        <authorList>
            <person name="Gordon J.L."/>
            <person name="Armisen D."/>
            <person name="Proux-Wera E."/>
            <person name="OhEigeartaigh S.S."/>
            <person name="Byrne K.P."/>
            <person name="Wolfe K.H."/>
        </authorList>
    </citation>
    <scope>NUCLEOTIDE SEQUENCE</scope>
    <source>
        <strain>Type strain:CBS 4309</strain>
    </source>
</reference>
<dbReference type="GO" id="GO:0005655">
    <property type="term" value="C:nucleolar ribonuclease P complex"/>
    <property type="evidence" value="ECO:0007669"/>
    <property type="project" value="EnsemblFungi"/>
</dbReference>
<name>G0VK96_NAUCA</name>